<sequence>MRSTVATTQNVISALTRANSSHTLPPCETLHPSLLRRTAAVCLPEFFTSPLNSGRCLLLRLIDSPELGVDNFPTTLVWIRVGRASNDVGTGQSEILSTNANTCVYLRCEGGDTFISMTSYCKTCASSRRR</sequence>
<keyword evidence="2" id="KW-1185">Reference proteome</keyword>
<evidence type="ECO:0000313" key="1">
    <source>
        <dbReference type="EMBL" id="KAL1546408.1"/>
    </source>
</evidence>
<dbReference type="Proteomes" id="UP001567538">
    <property type="component" value="Unassembled WGS sequence"/>
</dbReference>
<reference evidence="1 2" key="1">
    <citation type="submission" date="2024-06" db="EMBL/GenBank/DDBJ databases">
        <title>A chromosome level genome sequence of Diviner's sage (Salvia divinorum).</title>
        <authorList>
            <person name="Ford S.A."/>
            <person name="Ro D.-K."/>
            <person name="Ness R.W."/>
            <person name="Phillips M.A."/>
        </authorList>
    </citation>
    <scope>NUCLEOTIDE SEQUENCE [LARGE SCALE GENOMIC DNA]</scope>
    <source>
        <strain evidence="1">SAF-2024a</strain>
        <tissue evidence="1">Leaf</tissue>
    </source>
</reference>
<dbReference type="AlphaFoldDB" id="A0ABD1GTE8"/>
<comment type="caution">
    <text evidence="1">The sequence shown here is derived from an EMBL/GenBank/DDBJ whole genome shotgun (WGS) entry which is preliminary data.</text>
</comment>
<dbReference type="EMBL" id="JBEAFC010000008">
    <property type="protein sequence ID" value="KAL1546408.1"/>
    <property type="molecule type" value="Genomic_DNA"/>
</dbReference>
<name>A0ABD1GTE8_SALDI</name>
<protein>
    <submittedName>
        <fullName evidence="1">Uncharacterized protein</fullName>
    </submittedName>
</protein>
<organism evidence="1 2">
    <name type="scientific">Salvia divinorum</name>
    <name type="common">Maria pastora</name>
    <name type="synonym">Diviner's sage</name>
    <dbReference type="NCBI Taxonomy" id="28513"/>
    <lineage>
        <taxon>Eukaryota</taxon>
        <taxon>Viridiplantae</taxon>
        <taxon>Streptophyta</taxon>
        <taxon>Embryophyta</taxon>
        <taxon>Tracheophyta</taxon>
        <taxon>Spermatophyta</taxon>
        <taxon>Magnoliopsida</taxon>
        <taxon>eudicotyledons</taxon>
        <taxon>Gunneridae</taxon>
        <taxon>Pentapetalae</taxon>
        <taxon>asterids</taxon>
        <taxon>lamiids</taxon>
        <taxon>Lamiales</taxon>
        <taxon>Lamiaceae</taxon>
        <taxon>Nepetoideae</taxon>
        <taxon>Mentheae</taxon>
        <taxon>Salviinae</taxon>
        <taxon>Salvia</taxon>
        <taxon>Salvia subgen. Calosphace</taxon>
    </lineage>
</organism>
<proteinExistence type="predicted"/>
<gene>
    <name evidence="1" type="ORF">AAHA92_23008</name>
</gene>
<evidence type="ECO:0000313" key="2">
    <source>
        <dbReference type="Proteomes" id="UP001567538"/>
    </source>
</evidence>
<accession>A0ABD1GTE8</accession>